<evidence type="ECO:0000313" key="1">
    <source>
        <dbReference type="EMBL" id="GAA5055210.1"/>
    </source>
</evidence>
<protein>
    <recommendedName>
        <fullName evidence="3">Transposase</fullName>
    </recommendedName>
</protein>
<gene>
    <name evidence="1" type="ORF">GCM10023318_31050</name>
</gene>
<keyword evidence="2" id="KW-1185">Reference proteome</keyword>
<proteinExistence type="predicted"/>
<name>A0ABP9KBA0_9NOCA</name>
<accession>A0ABP9KBA0</accession>
<reference evidence="2" key="1">
    <citation type="journal article" date="2019" name="Int. J. Syst. Evol. Microbiol.">
        <title>The Global Catalogue of Microorganisms (GCM) 10K type strain sequencing project: providing services to taxonomists for standard genome sequencing and annotation.</title>
        <authorList>
            <consortium name="The Broad Institute Genomics Platform"/>
            <consortium name="The Broad Institute Genome Sequencing Center for Infectious Disease"/>
            <person name="Wu L."/>
            <person name="Ma J."/>
        </authorList>
    </citation>
    <scope>NUCLEOTIDE SEQUENCE [LARGE SCALE GENOMIC DNA]</scope>
    <source>
        <strain evidence="2">JCM 18298</strain>
    </source>
</reference>
<comment type="caution">
    <text evidence="1">The sequence shown here is derived from an EMBL/GenBank/DDBJ whole genome shotgun (WGS) entry which is preliminary data.</text>
</comment>
<evidence type="ECO:0008006" key="3">
    <source>
        <dbReference type="Google" id="ProtNLM"/>
    </source>
</evidence>
<organism evidence="1 2">
    <name type="scientific">Nocardia callitridis</name>
    <dbReference type="NCBI Taxonomy" id="648753"/>
    <lineage>
        <taxon>Bacteria</taxon>
        <taxon>Bacillati</taxon>
        <taxon>Actinomycetota</taxon>
        <taxon>Actinomycetes</taxon>
        <taxon>Mycobacteriales</taxon>
        <taxon>Nocardiaceae</taxon>
        <taxon>Nocardia</taxon>
    </lineage>
</organism>
<dbReference type="Proteomes" id="UP001500603">
    <property type="component" value="Unassembled WGS sequence"/>
</dbReference>
<dbReference type="EMBL" id="BAABJM010000002">
    <property type="protein sequence ID" value="GAA5055210.1"/>
    <property type="molecule type" value="Genomic_DNA"/>
</dbReference>
<sequence>MLRRFAIPSARTAGKFRCLTCGAYPTLRNTTARVALRYRDGDSRRLARAGRNVRHIVRALVRLEQDSNRRLGEFIARTADYIGNKAKHWTAKVFPAFVAMLGSMFLRRRPLLLLRERL</sequence>
<evidence type="ECO:0000313" key="2">
    <source>
        <dbReference type="Proteomes" id="UP001500603"/>
    </source>
</evidence>